<dbReference type="RefSeq" id="WP_127162812.1">
    <property type="nucleotide sequence ID" value="NZ_CP029822.1"/>
</dbReference>
<gene>
    <name evidence="1" type="ORF">DM558_06530</name>
</gene>
<name>A0A3Q9JIS3_9GAMM</name>
<dbReference type="KEGG" id="emo:DM558_06530"/>
<protein>
    <submittedName>
        <fullName evidence="1">DUF4279 domain-containing protein</fullName>
    </submittedName>
</protein>
<dbReference type="Proteomes" id="UP000273143">
    <property type="component" value="Chromosome"/>
</dbReference>
<keyword evidence="2" id="KW-1185">Reference proteome</keyword>
<sequence>MDKTNIGLTFRITADRFDTDLISQQLNIQPTKTRIKGNTISQNNTHKYTFTSWELGPTRKDSMDINDSLNQIIVLLKGKEDKLLAIKQQLHDVNFIFGFFVYVENSEIPSIYFETSSIAFINSIQAEIDIDFYINS</sequence>
<organism evidence="1 2">
    <name type="scientific">Entomomonas moraniae</name>
    <dbReference type="NCBI Taxonomy" id="2213226"/>
    <lineage>
        <taxon>Bacteria</taxon>
        <taxon>Pseudomonadati</taxon>
        <taxon>Pseudomonadota</taxon>
        <taxon>Gammaproteobacteria</taxon>
        <taxon>Pseudomonadales</taxon>
        <taxon>Pseudomonadaceae</taxon>
        <taxon>Entomomonas</taxon>
    </lineage>
</organism>
<evidence type="ECO:0000313" key="1">
    <source>
        <dbReference type="EMBL" id="AZS50453.1"/>
    </source>
</evidence>
<dbReference type="InterPro" id="IPR025459">
    <property type="entry name" value="DUF4279"/>
</dbReference>
<dbReference type="AlphaFoldDB" id="A0A3Q9JIS3"/>
<reference evidence="2" key="1">
    <citation type="submission" date="2018-06" db="EMBL/GenBank/DDBJ databases">
        <title>Complete genome of Pseudomonas insecticola strain QZS01.</title>
        <authorList>
            <person name="Wang J."/>
            <person name="Su Q."/>
        </authorList>
    </citation>
    <scope>NUCLEOTIDE SEQUENCE [LARGE SCALE GENOMIC DNA]</scope>
    <source>
        <strain evidence="2">QZS01</strain>
    </source>
</reference>
<proteinExistence type="predicted"/>
<dbReference type="EMBL" id="CP029822">
    <property type="protein sequence ID" value="AZS50453.1"/>
    <property type="molecule type" value="Genomic_DNA"/>
</dbReference>
<evidence type="ECO:0000313" key="2">
    <source>
        <dbReference type="Proteomes" id="UP000273143"/>
    </source>
</evidence>
<dbReference type="Pfam" id="PF14106">
    <property type="entry name" value="DUF4279"/>
    <property type="match status" value="1"/>
</dbReference>
<accession>A0A3Q9JIS3</accession>